<reference evidence="2" key="1">
    <citation type="submission" date="2021-05" db="EMBL/GenBank/DDBJ databases">
        <title>Molecular characterization for Shewanella algae harboring chromosomal blaOXA-55-like strains isolated from clinical and environment sample.</title>
        <authorList>
            <person name="Ohama Y."/>
            <person name="Aoki K."/>
            <person name="Harada S."/>
            <person name="Moriya K."/>
            <person name="Ishii Y."/>
            <person name="Tateda K."/>
        </authorList>
    </citation>
    <scope>NUCLEOTIDE SEQUENCE</scope>
    <source>
        <strain evidence="2">JCM 11563</strain>
    </source>
</reference>
<gene>
    <name evidence="2" type="ORF">TUM4438_31220</name>
</gene>
<keyword evidence="3" id="KW-1185">Reference proteome</keyword>
<feature type="signal peptide" evidence="1">
    <location>
        <begin position="1"/>
        <end position="18"/>
    </location>
</feature>
<dbReference type="EMBL" id="BPEY01000062">
    <property type="protein sequence ID" value="GIU48869.1"/>
    <property type="molecule type" value="Genomic_DNA"/>
</dbReference>
<sequence length="56" mass="6285">MKLITAFLTLCLAFSLTACESAEEKAKAEKVQKAKELKKQLLTPSWEKEDKDEAAK</sequence>
<protein>
    <recommendedName>
        <fullName evidence="4">Lipoprotein</fullName>
    </recommendedName>
</protein>
<evidence type="ECO:0000313" key="2">
    <source>
        <dbReference type="EMBL" id="GIU48869.1"/>
    </source>
</evidence>
<evidence type="ECO:0008006" key="4">
    <source>
        <dbReference type="Google" id="ProtNLM"/>
    </source>
</evidence>
<dbReference type="PROSITE" id="PS51257">
    <property type="entry name" value="PROKAR_LIPOPROTEIN"/>
    <property type="match status" value="1"/>
</dbReference>
<evidence type="ECO:0000256" key="1">
    <source>
        <dbReference type="SAM" id="SignalP"/>
    </source>
</evidence>
<organism evidence="2 3">
    <name type="scientific">Shewanella sairae</name>
    <dbReference type="NCBI Taxonomy" id="190310"/>
    <lineage>
        <taxon>Bacteria</taxon>
        <taxon>Pseudomonadati</taxon>
        <taxon>Pseudomonadota</taxon>
        <taxon>Gammaproteobacteria</taxon>
        <taxon>Alteromonadales</taxon>
        <taxon>Shewanellaceae</taxon>
        <taxon>Shewanella</taxon>
    </lineage>
</organism>
<dbReference type="RefSeq" id="WP_220782096.1">
    <property type="nucleotide sequence ID" value="NZ_BPEY01000062.1"/>
</dbReference>
<name>A0ABQ4PLD9_9GAMM</name>
<evidence type="ECO:0000313" key="3">
    <source>
        <dbReference type="Proteomes" id="UP000887104"/>
    </source>
</evidence>
<accession>A0ABQ4PLD9</accession>
<dbReference type="Proteomes" id="UP000887104">
    <property type="component" value="Unassembled WGS sequence"/>
</dbReference>
<proteinExistence type="predicted"/>
<keyword evidence="1" id="KW-0732">Signal</keyword>
<feature type="chain" id="PRO_5047520831" description="Lipoprotein" evidence="1">
    <location>
        <begin position="19"/>
        <end position="56"/>
    </location>
</feature>
<comment type="caution">
    <text evidence="2">The sequence shown here is derived from an EMBL/GenBank/DDBJ whole genome shotgun (WGS) entry which is preliminary data.</text>
</comment>